<dbReference type="RefSeq" id="WP_255260691.1">
    <property type="nucleotide sequence ID" value="NZ_JARTIK010000018.1"/>
</dbReference>
<organism evidence="13 14">
    <name type="scientific">Bacillus nitratireducens</name>
    <dbReference type="NCBI Taxonomy" id="2026193"/>
    <lineage>
        <taxon>Bacteria</taxon>
        <taxon>Bacillati</taxon>
        <taxon>Bacillota</taxon>
        <taxon>Bacilli</taxon>
        <taxon>Bacillales</taxon>
        <taxon>Bacillaceae</taxon>
        <taxon>Bacillus</taxon>
        <taxon>Bacillus cereus group</taxon>
    </lineage>
</organism>
<gene>
    <name evidence="13" type="ORF">P9485_19975</name>
</gene>
<name>A0ABU6PHV5_9BACI</name>
<dbReference type="PANTHER" id="PTHR11728:SF1">
    <property type="entry name" value="GLYCEROL-3-PHOSPHATE DEHYDROGENASE [NAD(+)] 2, CHLOROPLASTIC"/>
    <property type="match status" value="1"/>
</dbReference>
<dbReference type="GO" id="GO:0047952">
    <property type="term" value="F:glycerol-3-phosphate dehydrogenase [NAD(P)+] activity"/>
    <property type="evidence" value="ECO:0007669"/>
    <property type="project" value="UniProtKB-EC"/>
</dbReference>
<dbReference type="PROSITE" id="PS00957">
    <property type="entry name" value="NAD_G3PDH"/>
    <property type="match status" value="1"/>
</dbReference>
<dbReference type="InterPro" id="IPR008927">
    <property type="entry name" value="6-PGluconate_DH-like_C_sf"/>
</dbReference>
<evidence type="ECO:0000256" key="6">
    <source>
        <dbReference type="ARBA" id="ARBA00023098"/>
    </source>
</evidence>
<evidence type="ECO:0000256" key="4">
    <source>
        <dbReference type="ARBA" id="ARBA00023002"/>
    </source>
</evidence>
<keyword evidence="6" id="KW-0443">Lipid metabolism</keyword>
<evidence type="ECO:0000256" key="10">
    <source>
        <dbReference type="RuleBase" id="RU000439"/>
    </source>
</evidence>
<dbReference type="Pfam" id="PF01210">
    <property type="entry name" value="NAD_Gly3P_dh_N"/>
    <property type="match status" value="1"/>
</dbReference>
<dbReference type="NCBIfam" id="NF000940">
    <property type="entry name" value="PRK00094.1-2"/>
    <property type="match status" value="1"/>
</dbReference>
<evidence type="ECO:0000313" key="14">
    <source>
        <dbReference type="Proteomes" id="UP001336122"/>
    </source>
</evidence>
<evidence type="ECO:0000256" key="8">
    <source>
        <dbReference type="ARBA" id="ARBA00023264"/>
    </source>
</evidence>
<evidence type="ECO:0000256" key="3">
    <source>
        <dbReference type="ARBA" id="ARBA00022857"/>
    </source>
</evidence>
<keyword evidence="14" id="KW-1185">Reference proteome</keyword>
<comment type="caution">
    <text evidence="13">The sequence shown here is derived from an EMBL/GenBank/DDBJ whole genome shotgun (WGS) entry which is preliminary data.</text>
</comment>
<keyword evidence="7" id="KW-0594">Phospholipid biosynthesis</keyword>
<dbReference type="PRINTS" id="PR00077">
    <property type="entry name" value="GPDHDRGNASE"/>
</dbReference>
<dbReference type="InterPro" id="IPR013328">
    <property type="entry name" value="6PGD_dom2"/>
</dbReference>
<comment type="catalytic activity">
    <reaction evidence="10">
        <text>sn-glycerol 3-phosphate + NADP(+) = dihydroxyacetone phosphate + NADPH + H(+)</text>
        <dbReference type="Rhea" id="RHEA:11096"/>
        <dbReference type="ChEBI" id="CHEBI:15378"/>
        <dbReference type="ChEBI" id="CHEBI:57597"/>
        <dbReference type="ChEBI" id="CHEBI:57642"/>
        <dbReference type="ChEBI" id="CHEBI:57783"/>
        <dbReference type="ChEBI" id="CHEBI:58349"/>
        <dbReference type="EC" id="1.1.1.94"/>
    </reaction>
</comment>
<keyword evidence="2" id="KW-0444">Lipid biosynthesis</keyword>
<keyword evidence="5 9" id="KW-0520">NAD</keyword>
<evidence type="ECO:0000256" key="7">
    <source>
        <dbReference type="ARBA" id="ARBA00023209"/>
    </source>
</evidence>
<dbReference type="Gene3D" id="3.40.50.720">
    <property type="entry name" value="NAD(P)-binding Rossmann-like Domain"/>
    <property type="match status" value="1"/>
</dbReference>
<feature type="domain" description="Glycerol-3-phosphate dehydrogenase NAD-dependent C-terminal" evidence="12">
    <location>
        <begin position="179"/>
        <end position="311"/>
    </location>
</feature>
<dbReference type="InterPro" id="IPR006109">
    <property type="entry name" value="G3P_DH_NAD-dep_C"/>
</dbReference>
<evidence type="ECO:0000313" key="13">
    <source>
        <dbReference type="EMBL" id="MED4680097.1"/>
    </source>
</evidence>
<dbReference type="InterPro" id="IPR006168">
    <property type="entry name" value="G3P_DH_NAD-dep"/>
</dbReference>
<evidence type="ECO:0000256" key="5">
    <source>
        <dbReference type="ARBA" id="ARBA00023027"/>
    </source>
</evidence>
<evidence type="ECO:0000256" key="2">
    <source>
        <dbReference type="ARBA" id="ARBA00022516"/>
    </source>
</evidence>
<dbReference type="InterPro" id="IPR011128">
    <property type="entry name" value="G3P_DH_NAD-dep_N"/>
</dbReference>
<sequence length="323" mass="36066">MRLLNISVLGCGRWGTFIAWYANKIGHNVMLWGRENSRNYIELSETRKNDYLKLSEDLELSNSLHKAISFAEIIIISISAQELRSFANQLNLIDEIQGKTFILCMKGLEATSGKRLSQVFSEIVGKNTNIAVWIGPGHVQDFVNDIPNCMVIGSENIGITKKIVQEFNSDLIRFYYGQDLIGNEIGAATKNVMGIAAGMLDGLNYSSLKGSLMARGTRELSRLVTAMGGNDLTIYGLSHLGDYEATLFSLHSHNRKFGEAFVLGQKFDKLAEGVSTVKALKELSKQYDVELPISNALYEILFESKDAKDTLEELFLRPVKFEF</sequence>
<dbReference type="InterPro" id="IPR036291">
    <property type="entry name" value="NAD(P)-bd_dom_sf"/>
</dbReference>
<proteinExistence type="inferred from homology"/>
<keyword evidence="8" id="KW-1208">Phospholipid metabolism</keyword>
<dbReference type="Pfam" id="PF07479">
    <property type="entry name" value="NAD_Gly3P_dh_C"/>
    <property type="match status" value="1"/>
</dbReference>
<evidence type="ECO:0000256" key="9">
    <source>
        <dbReference type="RuleBase" id="RU000437"/>
    </source>
</evidence>
<reference evidence="13 14" key="1">
    <citation type="submission" date="2023-03" db="EMBL/GenBank/DDBJ databases">
        <title>Bacillus Genome Sequencing.</title>
        <authorList>
            <person name="Dunlap C."/>
        </authorList>
    </citation>
    <scope>NUCLEOTIDE SEQUENCE [LARGE SCALE GENOMIC DNA]</scope>
    <source>
        <strain evidence="13 14">NRS-319</strain>
    </source>
</reference>
<keyword evidence="4 9" id="KW-0560">Oxidoreductase</keyword>
<dbReference type="SUPFAM" id="SSF48179">
    <property type="entry name" value="6-phosphogluconate dehydrogenase C-terminal domain-like"/>
    <property type="match status" value="1"/>
</dbReference>
<dbReference type="EC" id="1.1.1.94" evidence="10"/>
<protein>
    <recommendedName>
        <fullName evidence="10">Glycerol-3-phosphate dehydrogenase</fullName>
        <ecNumber evidence="10">1.1.1.94</ecNumber>
    </recommendedName>
</protein>
<dbReference type="PIRSF" id="PIRSF000114">
    <property type="entry name" value="Glycerol-3-P_dh"/>
    <property type="match status" value="1"/>
</dbReference>
<evidence type="ECO:0000259" key="11">
    <source>
        <dbReference type="Pfam" id="PF01210"/>
    </source>
</evidence>
<dbReference type="EMBL" id="JARTIK010000018">
    <property type="protein sequence ID" value="MED4680097.1"/>
    <property type="molecule type" value="Genomic_DNA"/>
</dbReference>
<feature type="domain" description="Glycerol-3-phosphate dehydrogenase NAD-dependent N-terminal" evidence="11">
    <location>
        <begin position="6"/>
        <end position="156"/>
    </location>
</feature>
<dbReference type="SUPFAM" id="SSF51735">
    <property type="entry name" value="NAD(P)-binding Rossmann-fold domains"/>
    <property type="match status" value="1"/>
</dbReference>
<dbReference type="PANTHER" id="PTHR11728">
    <property type="entry name" value="GLYCEROL-3-PHOSPHATE DEHYDROGENASE"/>
    <property type="match status" value="1"/>
</dbReference>
<comment type="similarity">
    <text evidence="1 9">Belongs to the NAD-dependent glycerol-3-phosphate dehydrogenase family.</text>
</comment>
<dbReference type="Gene3D" id="1.10.1040.10">
    <property type="entry name" value="N-(1-d-carboxylethyl)-l-norvaline Dehydrogenase, domain 2"/>
    <property type="match status" value="1"/>
</dbReference>
<evidence type="ECO:0000256" key="1">
    <source>
        <dbReference type="ARBA" id="ARBA00011009"/>
    </source>
</evidence>
<evidence type="ECO:0000259" key="12">
    <source>
        <dbReference type="Pfam" id="PF07479"/>
    </source>
</evidence>
<keyword evidence="3" id="KW-0521">NADP</keyword>
<accession>A0ABU6PHV5</accession>
<dbReference type="Proteomes" id="UP001336122">
    <property type="component" value="Unassembled WGS sequence"/>
</dbReference>